<accession>A0A4V1WHZ9</accession>
<protein>
    <recommendedName>
        <fullName evidence="3">Antitoxin</fullName>
    </recommendedName>
</protein>
<reference evidence="1 2" key="1">
    <citation type="submission" date="2019-02" db="EMBL/GenBank/DDBJ databases">
        <title>Genome of Pseudomonas korensis isolated from heavy metal contaminated environment.</title>
        <authorList>
            <person name="Ayangbenro A.S."/>
            <person name="Babalola O."/>
        </authorList>
    </citation>
    <scope>NUCLEOTIDE SEQUENCE [LARGE SCALE GENOMIC DNA]</scope>
    <source>
        <strain evidence="1 2">AB36</strain>
    </source>
</reference>
<dbReference type="AlphaFoldDB" id="A0A4V1WHZ9"/>
<sequence>MKSFLPIQSTSLLQLTVCPETIIETAQFGPISVQDHQGQAIAILISAKHFKDLLDRIDDLELACVVQARRGEIGRPVEIDEI</sequence>
<dbReference type="RefSeq" id="WP_129998389.1">
    <property type="nucleotide sequence ID" value="NZ_SEUB01000003.1"/>
</dbReference>
<organism evidence="1 2">
    <name type="scientific">Pseudomonas koreensis</name>
    <dbReference type="NCBI Taxonomy" id="198620"/>
    <lineage>
        <taxon>Bacteria</taxon>
        <taxon>Pseudomonadati</taxon>
        <taxon>Pseudomonadota</taxon>
        <taxon>Gammaproteobacteria</taxon>
        <taxon>Pseudomonadales</taxon>
        <taxon>Pseudomonadaceae</taxon>
        <taxon>Pseudomonas</taxon>
    </lineage>
</organism>
<evidence type="ECO:0000313" key="1">
    <source>
        <dbReference type="EMBL" id="RYM42918.1"/>
    </source>
</evidence>
<proteinExistence type="predicted"/>
<dbReference type="EMBL" id="SEUB01000003">
    <property type="protein sequence ID" value="RYM42918.1"/>
    <property type="molecule type" value="Genomic_DNA"/>
</dbReference>
<gene>
    <name evidence="1" type="ORF">EVS84_10845</name>
</gene>
<evidence type="ECO:0008006" key="3">
    <source>
        <dbReference type="Google" id="ProtNLM"/>
    </source>
</evidence>
<evidence type="ECO:0000313" key="2">
    <source>
        <dbReference type="Proteomes" id="UP000291107"/>
    </source>
</evidence>
<name>A0A4V1WHZ9_9PSED</name>
<comment type="caution">
    <text evidence="1">The sequence shown here is derived from an EMBL/GenBank/DDBJ whole genome shotgun (WGS) entry which is preliminary data.</text>
</comment>
<dbReference type="Proteomes" id="UP000291107">
    <property type="component" value="Unassembled WGS sequence"/>
</dbReference>